<dbReference type="EMBL" id="VLLL01000006">
    <property type="protein sequence ID" value="TWJ12418.1"/>
    <property type="molecule type" value="Genomic_DNA"/>
</dbReference>
<evidence type="ECO:0000259" key="3">
    <source>
        <dbReference type="PROSITE" id="PS51704"/>
    </source>
</evidence>
<accession>A0A562V3K6</accession>
<sequence>MTGTGSEPVAVAATEPPTPDVSTAPGRPWWRRKRYRFGIVLVLVAGYVYAVNSSWLAGDPGEGPGVLAHRGVAQTFDVAGVGDDTCTAEIIHEPAHGYLENTLPGIRAAFDAGAEVVELDVHITADGQFAVFHDWEVDCRTEGSGTTRDFTMAELKRLDVGHGYTFDGGETFPFRGKGVGMMPSLTEVLAEFPVERLLIHVKSDDPAEGEALAEYLSTVDEKRVENLTVYGGDRPIAALRERMPDLRVMSKEIMTDCLLRYEVMAWTGMVPDACHHTQLHIPEGYAPWLWGWPVRFAERMAEVDTVVVLVAGDGGFSEGFDSADSLDRIPDGFTGLVWTNDVTEIAPLLSGR</sequence>
<dbReference type="GO" id="GO:0008081">
    <property type="term" value="F:phosphoric diester hydrolase activity"/>
    <property type="evidence" value="ECO:0007669"/>
    <property type="project" value="InterPro"/>
</dbReference>
<feature type="region of interest" description="Disordered" evidence="1">
    <location>
        <begin position="1"/>
        <end position="25"/>
    </location>
</feature>
<dbReference type="PANTHER" id="PTHR43805">
    <property type="entry name" value="GLYCEROPHOSPHORYL DIESTER PHOSPHODIESTERASE"/>
    <property type="match status" value="1"/>
</dbReference>
<keyword evidence="2" id="KW-0472">Membrane</keyword>
<feature type="transmembrane region" description="Helical" evidence="2">
    <location>
        <begin position="37"/>
        <end position="57"/>
    </location>
</feature>
<dbReference type="SUPFAM" id="SSF51695">
    <property type="entry name" value="PLC-like phosphodiesterases"/>
    <property type="match status" value="1"/>
</dbReference>
<keyword evidence="2" id="KW-1133">Transmembrane helix</keyword>
<dbReference type="InterPro" id="IPR030395">
    <property type="entry name" value="GP_PDE_dom"/>
</dbReference>
<evidence type="ECO:0000256" key="2">
    <source>
        <dbReference type="SAM" id="Phobius"/>
    </source>
</evidence>
<dbReference type="AlphaFoldDB" id="A0A562V3K6"/>
<protein>
    <submittedName>
        <fullName evidence="4">Glycerophosphoryl diester phosphodiesterase</fullName>
    </submittedName>
</protein>
<dbReference type="PROSITE" id="PS51704">
    <property type="entry name" value="GP_PDE"/>
    <property type="match status" value="1"/>
</dbReference>
<comment type="caution">
    <text evidence="4">The sequence shown here is derived from an EMBL/GenBank/DDBJ whole genome shotgun (WGS) entry which is preliminary data.</text>
</comment>
<dbReference type="Gene3D" id="3.20.20.190">
    <property type="entry name" value="Phosphatidylinositol (PI) phosphodiesterase"/>
    <property type="match status" value="1"/>
</dbReference>
<dbReference type="Proteomes" id="UP000321617">
    <property type="component" value="Unassembled WGS sequence"/>
</dbReference>
<gene>
    <name evidence="4" type="ORF">LX16_3175</name>
</gene>
<dbReference type="PANTHER" id="PTHR43805:SF1">
    <property type="entry name" value="GP-PDE DOMAIN-CONTAINING PROTEIN"/>
    <property type="match status" value="1"/>
</dbReference>
<keyword evidence="2" id="KW-0812">Transmembrane</keyword>
<organism evidence="4 5">
    <name type="scientific">Stackebrandtia albiflava</name>
    <dbReference type="NCBI Taxonomy" id="406432"/>
    <lineage>
        <taxon>Bacteria</taxon>
        <taxon>Bacillati</taxon>
        <taxon>Actinomycetota</taxon>
        <taxon>Actinomycetes</taxon>
        <taxon>Glycomycetales</taxon>
        <taxon>Glycomycetaceae</taxon>
        <taxon>Stackebrandtia</taxon>
    </lineage>
</organism>
<proteinExistence type="predicted"/>
<reference evidence="4 5" key="1">
    <citation type="journal article" date="2013" name="Stand. Genomic Sci.">
        <title>Genomic Encyclopedia of Type Strains, Phase I: The one thousand microbial genomes (KMG-I) project.</title>
        <authorList>
            <person name="Kyrpides N.C."/>
            <person name="Woyke T."/>
            <person name="Eisen J.A."/>
            <person name="Garrity G."/>
            <person name="Lilburn T.G."/>
            <person name="Beck B.J."/>
            <person name="Whitman W.B."/>
            <person name="Hugenholtz P."/>
            <person name="Klenk H.P."/>
        </authorList>
    </citation>
    <scope>NUCLEOTIDE SEQUENCE [LARGE SCALE GENOMIC DNA]</scope>
    <source>
        <strain evidence="4 5">DSM 45044</strain>
    </source>
</reference>
<evidence type="ECO:0000313" key="4">
    <source>
        <dbReference type="EMBL" id="TWJ12418.1"/>
    </source>
</evidence>
<dbReference type="OrthoDB" id="384721at2"/>
<dbReference type="RefSeq" id="WP_147139530.1">
    <property type="nucleotide sequence ID" value="NZ_BAABIJ010000002.1"/>
</dbReference>
<dbReference type="InterPro" id="IPR017946">
    <property type="entry name" value="PLC-like_Pdiesterase_TIM-brl"/>
</dbReference>
<evidence type="ECO:0000256" key="1">
    <source>
        <dbReference type="SAM" id="MobiDB-lite"/>
    </source>
</evidence>
<name>A0A562V3K6_9ACTN</name>
<feature type="domain" description="GP-PDE" evidence="3">
    <location>
        <begin position="87"/>
        <end position="352"/>
    </location>
</feature>
<keyword evidence="5" id="KW-1185">Reference proteome</keyword>
<evidence type="ECO:0000313" key="5">
    <source>
        <dbReference type="Proteomes" id="UP000321617"/>
    </source>
</evidence>
<dbReference type="GO" id="GO:0006629">
    <property type="term" value="P:lipid metabolic process"/>
    <property type="evidence" value="ECO:0007669"/>
    <property type="project" value="InterPro"/>
</dbReference>
<dbReference type="Pfam" id="PF03009">
    <property type="entry name" value="GDPD"/>
    <property type="match status" value="1"/>
</dbReference>